<keyword evidence="3" id="KW-1185">Reference proteome</keyword>
<dbReference type="Proteomes" id="UP001500266">
    <property type="component" value="Unassembled WGS sequence"/>
</dbReference>
<evidence type="ECO:0000313" key="3">
    <source>
        <dbReference type="Proteomes" id="UP001500266"/>
    </source>
</evidence>
<evidence type="ECO:0000256" key="1">
    <source>
        <dbReference type="SAM" id="MobiDB-lite"/>
    </source>
</evidence>
<dbReference type="RefSeq" id="WP_345024466.1">
    <property type="nucleotide sequence ID" value="NZ_BAABDO010000121.1"/>
</dbReference>
<comment type="caution">
    <text evidence="2">The sequence shown here is derived from an EMBL/GenBank/DDBJ whole genome shotgun (WGS) entry which is preliminary data.</text>
</comment>
<evidence type="ECO:0000313" key="2">
    <source>
        <dbReference type="EMBL" id="GAA4154401.1"/>
    </source>
</evidence>
<dbReference type="EMBL" id="BAABDO010000121">
    <property type="protein sequence ID" value="GAA4154401.1"/>
    <property type="molecule type" value="Genomic_DNA"/>
</dbReference>
<organism evidence="2 3">
    <name type="scientific">Actinomadura keratinilytica</name>
    <dbReference type="NCBI Taxonomy" id="547461"/>
    <lineage>
        <taxon>Bacteria</taxon>
        <taxon>Bacillati</taxon>
        <taxon>Actinomycetota</taxon>
        <taxon>Actinomycetes</taxon>
        <taxon>Streptosporangiales</taxon>
        <taxon>Thermomonosporaceae</taxon>
        <taxon>Actinomadura</taxon>
    </lineage>
</organism>
<sequence length="81" mass="8143">MRFADRPDQATRYGSAMAAHPADLVAWAGPPPGGDAAARGGTGSGARCRPGNGSAAPHAGDRLVIHVHRHGRAAPAAEGVR</sequence>
<reference evidence="3" key="1">
    <citation type="journal article" date="2019" name="Int. J. Syst. Evol. Microbiol.">
        <title>The Global Catalogue of Microorganisms (GCM) 10K type strain sequencing project: providing services to taxonomists for standard genome sequencing and annotation.</title>
        <authorList>
            <consortium name="The Broad Institute Genomics Platform"/>
            <consortium name="The Broad Institute Genome Sequencing Center for Infectious Disease"/>
            <person name="Wu L."/>
            <person name="Ma J."/>
        </authorList>
    </citation>
    <scope>NUCLEOTIDE SEQUENCE [LARGE SCALE GENOMIC DNA]</scope>
    <source>
        <strain evidence="3">JCM 17316</strain>
    </source>
</reference>
<feature type="region of interest" description="Disordered" evidence="1">
    <location>
        <begin position="24"/>
        <end position="58"/>
    </location>
</feature>
<gene>
    <name evidence="2" type="ORF">GCM10022416_54120</name>
</gene>
<proteinExistence type="predicted"/>
<protein>
    <submittedName>
        <fullName evidence="2">Uncharacterized protein</fullName>
    </submittedName>
</protein>
<accession>A0ABP7ZEE4</accession>
<name>A0ABP7ZEE4_9ACTN</name>